<evidence type="ECO:0000313" key="6">
    <source>
        <dbReference type="Proteomes" id="UP000321555"/>
    </source>
</evidence>
<dbReference type="InterPro" id="IPR003593">
    <property type="entry name" value="AAA+_ATPase"/>
</dbReference>
<sequence length="243" mass="27318">MSKEYLIELEGITKRYTEHKQIGEISFPIKKGEITALCGGNGAGKSTLIKLLTGIIKPTSGTLKADGKPVDPMSERYKAFFSYMPDDMIFPNQLTGLEMVHFFAGLQGIAKSRVDEVLKRVGLFEDRRKLIKHYSKGMQQRLSLAQALLSASPLLILDEPTNGLDPFWVFRFKEILKEEKEAGKTILFSTHILSIVEEIADTAVFLEEGKLIYHENIDVLTNTAGKYNSLEKVFFEKQIVGVK</sequence>
<dbReference type="AlphaFoldDB" id="A0A5B8Z3C8"/>
<dbReference type="InterPro" id="IPR003439">
    <property type="entry name" value="ABC_transporter-like_ATP-bd"/>
</dbReference>
<dbReference type="PANTHER" id="PTHR42939">
    <property type="entry name" value="ABC TRANSPORTER ATP-BINDING PROTEIN ALBC-RELATED"/>
    <property type="match status" value="1"/>
</dbReference>
<gene>
    <name evidence="5" type="ORF">FSZ17_05540</name>
</gene>
<dbReference type="CDD" id="cd03230">
    <property type="entry name" value="ABC_DR_subfamily_A"/>
    <property type="match status" value="1"/>
</dbReference>
<keyword evidence="6" id="KW-1185">Reference proteome</keyword>
<dbReference type="GO" id="GO:0016887">
    <property type="term" value="F:ATP hydrolysis activity"/>
    <property type="evidence" value="ECO:0007669"/>
    <property type="project" value="InterPro"/>
</dbReference>
<dbReference type="Gene3D" id="3.40.50.300">
    <property type="entry name" value="P-loop containing nucleotide triphosphate hydrolases"/>
    <property type="match status" value="1"/>
</dbReference>
<reference evidence="6" key="1">
    <citation type="submission" date="2019-08" db="EMBL/GenBank/DDBJ databases">
        <authorList>
            <person name="Zheng X."/>
        </authorList>
    </citation>
    <scope>NUCLEOTIDE SEQUENCE [LARGE SCALE GENOMIC DNA]</scope>
    <source>
        <strain evidence="6">FJAT-25496</strain>
    </source>
</reference>
<evidence type="ECO:0000256" key="1">
    <source>
        <dbReference type="ARBA" id="ARBA00022448"/>
    </source>
</evidence>
<evidence type="ECO:0000313" key="5">
    <source>
        <dbReference type="EMBL" id="QED46783.1"/>
    </source>
</evidence>
<dbReference type="InterPro" id="IPR051782">
    <property type="entry name" value="ABC_Transporter_VariousFunc"/>
</dbReference>
<dbReference type="KEGG" id="bda:FSZ17_05540"/>
<dbReference type="STRING" id="1742359.GCA_001439625_04262"/>
<dbReference type="PROSITE" id="PS00211">
    <property type="entry name" value="ABC_TRANSPORTER_1"/>
    <property type="match status" value="1"/>
</dbReference>
<accession>A0A5B8Z3C8</accession>
<organism evidence="5 6">
    <name type="scientific">Cytobacillus dafuensis</name>
    <name type="common">Bacillus dafuensis</name>
    <dbReference type="NCBI Taxonomy" id="1742359"/>
    <lineage>
        <taxon>Bacteria</taxon>
        <taxon>Bacillati</taxon>
        <taxon>Bacillota</taxon>
        <taxon>Bacilli</taxon>
        <taxon>Bacillales</taxon>
        <taxon>Bacillaceae</taxon>
        <taxon>Cytobacillus</taxon>
    </lineage>
</organism>
<keyword evidence="1" id="KW-0813">Transport</keyword>
<dbReference type="SMART" id="SM00382">
    <property type="entry name" value="AAA"/>
    <property type="match status" value="1"/>
</dbReference>
<evidence type="ECO:0000256" key="3">
    <source>
        <dbReference type="ARBA" id="ARBA00022840"/>
    </source>
</evidence>
<dbReference type="GO" id="GO:0005524">
    <property type="term" value="F:ATP binding"/>
    <property type="evidence" value="ECO:0007669"/>
    <property type="project" value="UniProtKB-KW"/>
</dbReference>
<feature type="domain" description="ABC transporter" evidence="4">
    <location>
        <begin position="7"/>
        <end position="233"/>
    </location>
</feature>
<dbReference type="InterPro" id="IPR027417">
    <property type="entry name" value="P-loop_NTPase"/>
</dbReference>
<dbReference type="InterPro" id="IPR017871">
    <property type="entry name" value="ABC_transporter-like_CS"/>
</dbReference>
<dbReference type="RefSeq" id="WP_057775392.1">
    <property type="nucleotide sequence ID" value="NZ_CP042593.1"/>
</dbReference>
<dbReference type="EMBL" id="CP042593">
    <property type="protein sequence ID" value="QED46783.1"/>
    <property type="molecule type" value="Genomic_DNA"/>
</dbReference>
<protein>
    <submittedName>
        <fullName evidence="5">ABC transporter ATP-binding protein</fullName>
    </submittedName>
</protein>
<keyword evidence="2" id="KW-0547">Nucleotide-binding</keyword>
<dbReference type="Proteomes" id="UP000321555">
    <property type="component" value="Chromosome"/>
</dbReference>
<evidence type="ECO:0000259" key="4">
    <source>
        <dbReference type="PROSITE" id="PS50893"/>
    </source>
</evidence>
<dbReference type="Pfam" id="PF00005">
    <property type="entry name" value="ABC_tran"/>
    <property type="match status" value="1"/>
</dbReference>
<dbReference type="PANTHER" id="PTHR42939:SF1">
    <property type="entry name" value="ABC TRANSPORTER ATP-BINDING PROTEIN ALBC-RELATED"/>
    <property type="match status" value="1"/>
</dbReference>
<dbReference type="SUPFAM" id="SSF52540">
    <property type="entry name" value="P-loop containing nucleoside triphosphate hydrolases"/>
    <property type="match status" value="1"/>
</dbReference>
<dbReference type="PROSITE" id="PS50893">
    <property type="entry name" value="ABC_TRANSPORTER_2"/>
    <property type="match status" value="1"/>
</dbReference>
<dbReference type="OrthoDB" id="2353216at2"/>
<proteinExistence type="predicted"/>
<name>A0A5B8Z3C8_CYTDA</name>
<keyword evidence="3 5" id="KW-0067">ATP-binding</keyword>
<evidence type="ECO:0000256" key="2">
    <source>
        <dbReference type="ARBA" id="ARBA00022741"/>
    </source>
</evidence>